<dbReference type="PANTHER" id="PTHR45756:SF1">
    <property type="entry name" value="PROTEIN KINASE DOMAIN CONTAINING PROTEIN"/>
    <property type="match status" value="1"/>
</dbReference>
<evidence type="ECO:0000256" key="3">
    <source>
        <dbReference type="ARBA" id="ARBA00022840"/>
    </source>
</evidence>
<dbReference type="InterPro" id="IPR008271">
    <property type="entry name" value="Ser/Thr_kinase_AS"/>
</dbReference>
<dbReference type="PROSITE" id="PS00107">
    <property type="entry name" value="PROTEIN_KINASE_ATP"/>
    <property type="match status" value="1"/>
</dbReference>
<name>A0ABQ0DZG6_9EUKA</name>
<feature type="domain" description="Protein kinase" evidence="8">
    <location>
        <begin position="877"/>
        <end position="1136"/>
    </location>
</feature>
<dbReference type="Pfam" id="PF07714">
    <property type="entry name" value="PK_Tyr_Ser-Thr"/>
    <property type="match status" value="1"/>
</dbReference>
<keyword evidence="6" id="KW-0812">Transmembrane</keyword>
<evidence type="ECO:0000313" key="10">
    <source>
        <dbReference type="Proteomes" id="UP001628156"/>
    </source>
</evidence>
<protein>
    <recommendedName>
        <fullName evidence="8">Protein kinase domain-containing protein</fullName>
    </recommendedName>
</protein>
<feature type="signal peptide" evidence="7">
    <location>
        <begin position="1"/>
        <end position="20"/>
    </location>
</feature>
<dbReference type="Gene3D" id="1.10.510.10">
    <property type="entry name" value="Transferase(Phosphotransferase) domain 1"/>
    <property type="match status" value="1"/>
</dbReference>
<keyword evidence="7" id="KW-0732">Signal</keyword>
<dbReference type="InterPro" id="IPR008962">
    <property type="entry name" value="PapD-like_sf"/>
</dbReference>
<keyword evidence="2 4" id="KW-0547">Nucleotide-binding</keyword>
<keyword evidence="6" id="KW-0472">Membrane</keyword>
<evidence type="ECO:0000256" key="7">
    <source>
        <dbReference type="SAM" id="SignalP"/>
    </source>
</evidence>
<feature type="region of interest" description="Disordered" evidence="5">
    <location>
        <begin position="1139"/>
        <end position="1200"/>
    </location>
</feature>
<keyword evidence="3 4" id="KW-0067">ATP-binding</keyword>
<dbReference type="InterPro" id="IPR011009">
    <property type="entry name" value="Kinase-like_dom_sf"/>
</dbReference>
<evidence type="ECO:0000256" key="6">
    <source>
        <dbReference type="SAM" id="Phobius"/>
    </source>
</evidence>
<keyword evidence="1" id="KW-0808">Transferase</keyword>
<dbReference type="SUPFAM" id="SSF49354">
    <property type="entry name" value="PapD-like"/>
    <property type="match status" value="1"/>
</dbReference>
<feature type="chain" id="PRO_5045870483" description="Protein kinase domain-containing protein" evidence="7">
    <location>
        <begin position="21"/>
        <end position="1200"/>
    </location>
</feature>
<dbReference type="Gene3D" id="3.30.200.20">
    <property type="entry name" value="Phosphorylase Kinase, domain 1"/>
    <property type="match status" value="1"/>
</dbReference>
<dbReference type="CDD" id="cd13999">
    <property type="entry name" value="STKc_MAP3K-like"/>
    <property type="match status" value="1"/>
</dbReference>
<feature type="compositionally biased region" description="Low complexity" evidence="5">
    <location>
        <begin position="1189"/>
        <end position="1200"/>
    </location>
</feature>
<gene>
    <name evidence="9" type="ORF">ENUP19_0388G0016</name>
</gene>
<feature type="compositionally biased region" description="Low complexity" evidence="5">
    <location>
        <begin position="1148"/>
        <end position="1160"/>
    </location>
</feature>
<keyword evidence="6" id="KW-1133">Transmembrane helix</keyword>
<reference evidence="9 10" key="1">
    <citation type="journal article" date="2019" name="PLoS Negl. Trop. Dis.">
        <title>Whole genome sequencing of Entamoeba nuttalli reveals mammalian host-related molecular signatures and a novel octapeptide-repeat surface protein.</title>
        <authorList>
            <person name="Tanaka M."/>
            <person name="Makiuchi T."/>
            <person name="Komiyama T."/>
            <person name="Shiina T."/>
            <person name="Osaki K."/>
            <person name="Tachibana H."/>
        </authorList>
    </citation>
    <scope>NUCLEOTIDE SEQUENCE [LARGE SCALE GENOMIC DNA]</scope>
    <source>
        <strain evidence="9 10">P19-061405</strain>
    </source>
</reference>
<evidence type="ECO:0000256" key="1">
    <source>
        <dbReference type="ARBA" id="ARBA00022527"/>
    </source>
</evidence>
<feature type="transmembrane region" description="Helical" evidence="6">
    <location>
        <begin position="619"/>
        <end position="645"/>
    </location>
</feature>
<dbReference type="EMBL" id="BAAFRS010000388">
    <property type="protein sequence ID" value="GAB1228263.1"/>
    <property type="molecule type" value="Genomic_DNA"/>
</dbReference>
<dbReference type="Gene3D" id="2.60.40.10">
    <property type="entry name" value="Immunoglobulins"/>
    <property type="match status" value="1"/>
</dbReference>
<keyword evidence="10" id="KW-1185">Reference proteome</keyword>
<dbReference type="SMART" id="SM00220">
    <property type="entry name" value="S_TKc"/>
    <property type="match status" value="1"/>
</dbReference>
<evidence type="ECO:0000256" key="2">
    <source>
        <dbReference type="ARBA" id="ARBA00022741"/>
    </source>
</evidence>
<proteinExistence type="predicted"/>
<dbReference type="InterPro" id="IPR001245">
    <property type="entry name" value="Ser-Thr/Tyr_kinase_cat_dom"/>
</dbReference>
<dbReference type="PROSITE" id="PS01186">
    <property type="entry name" value="EGF_2"/>
    <property type="match status" value="1"/>
</dbReference>
<evidence type="ECO:0000259" key="8">
    <source>
        <dbReference type="PROSITE" id="PS50011"/>
    </source>
</evidence>
<feature type="region of interest" description="Disordered" evidence="5">
    <location>
        <begin position="795"/>
        <end position="849"/>
    </location>
</feature>
<feature type="compositionally biased region" description="Low complexity" evidence="5">
    <location>
        <begin position="796"/>
        <end position="841"/>
    </location>
</feature>
<keyword evidence="1" id="KW-0723">Serine/threonine-protein kinase</keyword>
<feature type="compositionally biased region" description="Low complexity" evidence="5">
    <location>
        <begin position="1167"/>
        <end position="1180"/>
    </location>
</feature>
<organism evidence="9 10">
    <name type="scientific">Entamoeba nuttalli</name>
    <dbReference type="NCBI Taxonomy" id="412467"/>
    <lineage>
        <taxon>Eukaryota</taxon>
        <taxon>Amoebozoa</taxon>
        <taxon>Evosea</taxon>
        <taxon>Archamoebae</taxon>
        <taxon>Mastigamoebida</taxon>
        <taxon>Entamoebidae</taxon>
        <taxon>Entamoeba</taxon>
    </lineage>
</organism>
<dbReference type="InterPro" id="IPR053215">
    <property type="entry name" value="TKL_Ser/Thr_kinase"/>
</dbReference>
<dbReference type="PROSITE" id="PS00108">
    <property type="entry name" value="PROTEIN_KINASE_ST"/>
    <property type="match status" value="1"/>
</dbReference>
<comment type="caution">
    <text evidence="9">The sequence shown here is derived from an EMBL/GenBank/DDBJ whole genome shotgun (WGS) entry which is preliminary data.</text>
</comment>
<dbReference type="InterPro" id="IPR000742">
    <property type="entry name" value="EGF"/>
</dbReference>
<feature type="binding site" evidence="4">
    <location>
        <position position="904"/>
    </location>
    <ligand>
        <name>ATP</name>
        <dbReference type="ChEBI" id="CHEBI:30616"/>
    </ligand>
</feature>
<dbReference type="InterPro" id="IPR000719">
    <property type="entry name" value="Prot_kinase_dom"/>
</dbReference>
<dbReference type="InterPro" id="IPR013783">
    <property type="entry name" value="Ig-like_fold"/>
</dbReference>
<evidence type="ECO:0000256" key="5">
    <source>
        <dbReference type="SAM" id="MobiDB-lite"/>
    </source>
</evidence>
<evidence type="ECO:0000256" key="4">
    <source>
        <dbReference type="PROSITE-ProRule" id="PRU10141"/>
    </source>
</evidence>
<accession>A0ABQ0DZG6</accession>
<dbReference type="InterPro" id="IPR017441">
    <property type="entry name" value="Protein_kinase_ATP_BS"/>
</dbReference>
<sequence length="1200" mass="134214">MLFIIILILIIANAQQVSKAEFDKEPICGDGIWDSFTEQCDGSNGCGTDCVCKKGYTPDKKGNCIMSCMYGKNCINGCTKPDVCMLCDEKNGYKKDCTGCQPGYMWFGEGNCSIYDPSNIQGCRKFLDESNDLTTELGLSENPFIINLDQKRVDNKPLSYKVIIPELPVERRKLQLTLCSRFVDPTRPYTYGVWVQLNSDKGAKVNIEINKKYTVDDINLADAQQTKIGTELVLATTEKCLPSFSAKESRECLYRNGGISEYIRNPRLTAIINPKVPYYVFIHSRYASMTIPSFTLYISDTHHSCSSTSFTISWNSIISPNGFRGSYNLENAVISRNICNPSTNKGFWFMIEGSDQIIDISTCDSGAFDVTLDLIEAKFSDYGLVEGSLDNISIDCNSAPTKCLATRTYGCGENSRLARLIQKLDHEHLYFLYLEINEEYAATINLTIKTTCPHDCGEHGICSISTGQCECIDGYILNDRVCTLCGNGKLDTDEECDNSVEGYNDSRCTDACACRYGTQPKEIDGVVKCAVPTCGNGQIDDFEECDGGYGCDHCVCVNGTKKYAKARAGCILATCGNRKWDEGEECDGGDGCIECECQPNWYTQDKAHCKNRSKALTNFFFWGIGSIVYVLYYIFTLILFLLLYIRLTRKIKQEIDDEKLIIFENTIIPFDKTNSQYIDLKQENPYFSFSTNTIDFGDIRPEIDEPIDCPLTLTNNWKYPMHFTFHSGDYTKYEIMCKPFTGTIKPKESIDLVISFMAKCTALLNEKVPITIRYGQLQNVLKDIKKENPELIAHCSQSSQNSEGEGNSQSSGTNGSNSIKKSHISKSTPSGSGKSGSSNNSDSKKKKGKSKVSKFHVYLNLQVESALSTKLDYEEIHLQHPPIGGGTFGIVYRADWRGVDVAVKVMKTDLVGLGELLPNFMQEAEMMERIRCPYIVNFIGSVATADTLCLVTEFCPLGSLRKFMKTNPMSDLLKVRFCQDIARGMEYLHQNDILHRDLKTDNVLVYSKNPHDPITAKVTDFGTSRSFIESSNTIALQNIGTPVYMAPEISRKDQMTLKSDVYSFAICMLEIWLGRDPYDPMKFPDSESILRFVGAGKRLHVNTDCILKGIIEKAWNHKPSDRPTFKELGTELEATYKKTCDKSKSDSNNKNNSESTKTNTKSKDISSSEIKSTTNTTTNTVEDQEESIEASASSQMVDND</sequence>
<dbReference type="SUPFAM" id="SSF56112">
    <property type="entry name" value="Protein kinase-like (PK-like)"/>
    <property type="match status" value="1"/>
</dbReference>
<evidence type="ECO:0000313" key="9">
    <source>
        <dbReference type="EMBL" id="GAB1228263.1"/>
    </source>
</evidence>
<dbReference type="Proteomes" id="UP001628156">
    <property type="component" value="Unassembled WGS sequence"/>
</dbReference>
<dbReference type="PROSITE" id="PS50011">
    <property type="entry name" value="PROTEIN_KINASE_DOM"/>
    <property type="match status" value="1"/>
</dbReference>
<dbReference type="PRINTS" id="PR00109">
    <property type="entry name" value="TYRKINASE"/>
</dbReference>
<dbReference type="PANTHER" id="PTHR45756">
    <property type="entry name" value="PALMITOYLTRANSFERASE"/>
    <property type="match status" value="1"/>
</dbReference>
<keyword evidence="1" id="KW-0418">Kinase</keyword>